<organism evidence="1 2">
    <name type="scientific">Staphylococcus argensis</name>
    <dbReference type="NCBI Taxonomy" id="1607738"/>
    <lineage>
        <taxon>Bacteria</taxon>
        <taxon>Bacillati</taxon>
        <taxon>Bacillota</taxon>
        <taxon>Bacilli</taxon>
        <taxon>Bacillales</taxon>
        <taxon>Staphylococcaceae</taxon>
        <taxon>Staphylococcus</taxon>
    </lineage>
</organism>
<dbReference type="Proteomes" id="UP000242712">
    <property type="component" value="Unassembled WGS sequence"/>
</dbReference>
<evidence type="ECO:0008006" key="3">
    <source>
        <dbReference type="Google" id="ProtNLM"/>
    </source>
</evidence>
<gene>
    <name evidence="1" type="ORF">CD039_02040</name>
</gene>
<name>A0A2K4FDX7_9STAP</name>
<dbReference type="OrthoDB" id="9799173at2"/>
<evidence type="ECO:0000313" key="1">
    <source>
        <dbReference type="EMBL" id="POA09549.1"/>
    </source>
</evidence>
<comment type="caution">
    <text evidence="1">The sequence shown here is derived from an EMBL/GenBank/DDBJ whole genome shotgun (WGS) entry which is preliminary data.</text>
</comment>
<protein>
    <recommendedName>
        <fullName evidence="3">Antitoxin SocA-like Panacea domain-containing protein</fullName>
    </recommendedName>
</protein>
<proteinExistence type="predicted"/>
<accession>A0A2K4FDX7</accession>
<reference evidence="1 2" key="1">
    <citation type="submission" date="2017-08" db="EMBL/GenBank/DDBJ databases">
        <title>Draft genome sequences of 64 type strains of genus Staph aureus.</title>
        <authorList>
            <person name="Cole K."/>
            <person name="Golubchik T."/>
            <person name="Russell J."/>
            <person name="Foster D."/>
            <person name="Llewelyn M."/>
            <person name="Wilson D."/>
            <person name="Crook D."/>
            <person name="Paul J."/>
        </authorList>
    </citation>
    <scope>NUCLEOTIDE SEQUENCE [LARGE SCALE GENOMIC DNA]</scope>
    <source>
        <strain evidence="1 2">DSM 29875</strain>
    </source>
</reference>
<keyword evidence="2" id="KW-1185">Reference proteome</keyword>
<dbReference type="AlphaFoldDB" id="A0A2K4FDX7"/>
<sequence>MENIFAVAKYLIKSYENTHNVKFGNDSTKLQIFAFLAQFISYQITDKPLYSPSLVKGDKEPAIPILASFFEKDGAQIGTCQDSSAKEIIDHTVQTYGMYSVEYLADLSRTIKSDYYLKSYDIADGAIPVIVNDPDIDPNRMYDHLYDMYVDEFEDVDWETMKFGFQLSTE</sequence>
<dbReference type="RefSeq" id="WP_103370915.1">
    <property type="nucleotide sequence ID" value="NZ_CBCRVO010000001.1"/>
</dbReference>
<dbReference type="EMBL" id="PPPX01000001">
    <property type="protein sequence ID" value="POA09549.1"/>
    <property type="molecule type" value="Genomic_DNA"/>
</dbReference>
<dbReference type="GeneID" id="98297117"/>
<evidence type="ECO:0000313" key="2">
    <source>
        <dbReference type="Proteomes" id="UP000242712"/>
    </source>
</evidence>